<dbReference type="KEGG" id="por:APT59_07845"/>
<dbReference type="EMBL" id="CP013987">
    <property type="protein sequence ID" value="ALZ84129.1"/>
    <property type="molecule type" value="Genomic_DNA"/>
</dbReference>
<dbReference type="Proteomes" id="UP000064137">
    <property type="component" value="Chromosome"/>
</dbReference>
<proteinExistence type="predicted"/>
<accession>A0A0U4NZQ0</accession>
<gene>
    <name evidence="1" type="ORF">APT59_07845</name>
</gene>
<dbReference type="Pfam" id="PF03692">
    <property type="entry name" value="CxxCxxCC"/>
    <property type="match status" value="1"/>
</dbReference>
<protein>
    <submittedName>
        <fullName evidence="1">Ferredoxin</fullName>
    </submittedName>
</protein>
<dbReference type="OrthoDB" id="196483at2"/>
<dbReference type="InterPro" id="IPR005358">
    <property type="entry name" value="Puta_zinc/iron-chelating_dom"/>
</dbReference>
<reference evidence="1 2" key="1">
    <citation type="submission" date="2016-01" db="EMBL/GenBank/DDBJ databases">
        <title>Annotation of Pseudomonas oryzihabitans USDA-ARS-USMARC-56511.</title>
        <authorList>
            <person name="Harhay G.P."/>
            <person name="Harhay D.M."/>
            <person name="Smith T.P.L."/>
            <person name="Bono J.L."/>
            <person name="Heaton M.P."/>
            <person name="Clawson M.L."/>
            <person name="Chitko-Mckown C.G."/>
            <person name="Capik S.F."/>
            <person name="DeDonder K.D."/>
            <person name="Apley M.D."/>
            <person name="Lubbers B.V."/>
            <person name="White B.J."/>
            <person name="Larson R.L."/>
        </authorList>
    </citation>
    <scope>NUCLEOTIDE SEQUENCE [LARGE SCALE GENOMIC DNA]</scope>
    <source>
        <strain evidence="1 2">USDA-ARS-USMARC-56511</strain>
    </source>
</reference>
<organism evidence="1 2">
    <name type="scientific">Pseudomonas oryzihabitans</name>
    <dbReference type="NCBI Taxonomy" id="47885"/>
    <lineage>
        <taxon>Bacteria</taxon>
        <taxon>Pseudomonadati</taxon>
        <taxon>Pseudomonadota</taxon>
        <taxon>Gammaproteobacteria</taxon>
        <taxon>Pseudomonadales</taxon>
        <taxon>Pseudomonadaceae</taxon>
        <taxon>Pseudomonas</taxon>
    </lineage>
</organism>
<evidence type="ECO:0000313" key="2">
    <source>
        <dbReference type="Proteomes" id="UP000064137"/>
    </source>
</evidence>
<name>A0A0U4NZQ0_9PSED</name>
<dbReference type="RefSeq" id="WP_059314338.1">
    <property type="nucleotide sequence ID" value="NZ_CP013987.1"/>
</dbReference>
<evidence type="ECO:0000313" key="1">
    <source>
        <dbReference type="EMBL" id="ALZ84129.1"/>
    </source>
</evidence>
<dbReference type="AlphaFoldDB" id="A0A0U4NZQ0"/>
<sequence>MSTENPCLNCGACCAHFRVSFYWGECQSAGGLVPDYLTVAVSPHLAAMQGTEQKPVRCVALLGEVGCGTRCTVYENRSSTCREFTAAWENGEANPHCDAARAAYGLPPLTPPLQPQLSPDRVA</sequence>